<dbReference type="AlphaFoldDB" id="A0A8S1W3E4"/>
<organism evidence="2 3">
    <name type="scientific">Paramecium pentaurelia</name>
    <dbReference type="NCBI Taxonomy" id="43138"/>
    <lineage>
        <taxon>Eukaryota</taxon>
        <taxon>Sar</taxon>
        <taxon>Alveolata</taxon>
        <taxon>Ciliophora</taxon>
        <taxon>Intramacronucleata</taxon>
        <taxon>Oligohymenophorea</taxon>
        <taxon>Peniculida</taxon>
        <taxon>Parameciidae</taxon>
        <taxon>Paramecium</taxon>
    </lineage>
</organism>
<dbReference type="PANTHER" id="PTHR38934">
    <property type="entry name" value="HYPHALLY REGULATED CELL WALL PROTEIN 1"/>
    <property type="match status" value="1"/>
</dbReference>
<comment type="caution">
    <text evidence="2">The sequence shown here is derived from an EMBL/GenBank/DDBJ whole genome shotgun (WGS) entry which is preliminary data.</text>
</comment>
<name>A0A8S1W3E4_9CILI</name>
<accession>A0A8S1W3E4</accession>
<dbReference type="EMBL" id="CAJJDO010000074">
    <property type="protein sequence ID" value="CAD8180616.1"/>
    <property type="molecule type" value="Genomic_DNA"/>
</dbReference>
<proteinExistence type="predicted"/>
<evidence type="ECO:0000256" key="1">
    <source>
        <dbReference type="SAM" id="SignalP"/>
    </source>
</evidence>
<dbReference type="CDD" id="cd00064">
    <property type="entry name" value="FU"/>
    <property type="match status" value="1"/>
</dbReference>
<keyword evidence="1" id="KW-0732">Signal</keyword>
<evidence type="ECO:0000313" key="3">
    <source>
        <dbReference type="Proteomes" id="UP000689195"/>
    </source>
</evidence>
<sequence>MQFLLIIIVLAFLEVPYCQWSIYTSLLNSNSLFTQKTGQYASQQSGSFLQLNTQTTAHFITCTTQQTSYITLNNNYPSVQTDQTYFIKNGFFVAFDLYFQGTWENQVVKFQFGSFEYQYQYESPSVYPINYAFCDNKEAGVKTVNFTISTSYYEQIQFTSLNTGTGQVSIRNLHVSYFKCFPSCSYCNGPGFQYCTSCYFQTPTNGICPTCPTNQYYMKYTGCKLICDISSSFFQGGFCQNYPIQTFVSTQFTSIKTPENLKWSLILDSQHIDNTLLPNIYFQYQYIYGIFKYNSGVYRFINELSTNYATYSIGLKITLFTFNEIPLDCGIHIKIIDQLNLQ</sequence>
<dbReference type="InterPro" id="IPR006212">
    <property type="entry name" value="Furin_repeat"/>
</dbReference>
<gene>
    <name evidence="2" type="ORF">PPENT_87.1.T0740212</name>
</gene>
<reference evidence="2" key="1">
    <citation type="submission" date="2021-01" db="EMBL/GenBank/DDBJ databases">
        <authorList>
            <consortium name="Genoscope - CEA"/>
            <person name="William W."/>
        </authorList>
    </citation>
    <scope>NUCLEOTIDE SEQUENCE</scope>
</reference>
<feature type="signal peptide" evidence="1">
    <location>
        <begin position="1"/>
        <end position="18"/>
    </location>
</feature>
<evidence type="ECO:0000313" key="2">
    <source>
        <dbReference type="EMBL" id="CAD8180616.1"/>
    </source>
</evidence>
<dbReference type="Proteomes" id="UP000689195">
    <property type="component" value="Unassembled WGS sequence"/>
</dbReference>
<feature type="chain" id="PRO_5035933292" description="Transmembrane protein" evidence="1">
    <location>
        <begin position="19"/>
        <end position="342"/>
    </location>
</feature>
<protein>
    <recommendedName>
        <fullName evidence="4">Transmembrane protein</fullName>
    </recommendedName>
</protein>
<keyword evidence="3" id="KW-1185">Reference proteome</keyword>
<dbReference type="PANTHER" id="PTHR38934:SF6">
    <property type="entry name" value="CHROMOSOME UNDETERMINED SCAFFOLD_176, WHOLE GENOME SHOTGUN SEQUENCE"/>
    <property type="match status" value="1"/>
</dbReference>
<evidence type="ECO:0008006" key="4">
    <source>
        <dbReference type="Google" id="ProtNLM"/>
    </source>
</evidence>